<keyword evidence="10 13" id="KW-0560">Oxidoreductase</keyword>
<dbReference type="PANTHER" id="PTHR48109:SF4">
    <property type="entry name" value="DIHYDROOROTATE DEHYDROGENASE (QUINONE), MITOCHONDRIAL"/>
    <property type="match status" value="1"/>
</dbReference>
<evidence type="ECO:0000313" key="15">
    <source>
        <dbReference type="EMBL" id="KAA0875763.1"/>
    </source>
</evidence>
<comment type="subcellular location">
    <subcellularLocation>
        <location evidence="2 13">Cell membrane</location>
        <topology evidence="2 13">Peripheral membrane protein</topology>
    </subcellularLocation>
</comment>
<dbReference type="GO" id="GO:0106430">
    <property type="term" value="F:dihydroorotate dehydrogenase (quinone) activity"/>
    <property type="evidence" value="ECO:0007669"/>
    <property type="project" value="UniProtKB-EC"/>
</dbReference>
<feature type="binding site" evidence="13">
    <location>
        <position position="172"/>
    </location>
    <ligand>
        <name>FMN</name>
        <dbReference type="ChEBI" id="CHEBI:58210"/>
    </ligand>
</feature>
<dbReference type="FunFam" id="3.20.20.70:FF:000028">
    <property type="entry name" value="Dihydroorotate dehydrogenase (quinone)"/>
    <property type="match status" value="1"/>
</dbReference>
<evidence type="ECO:0000256" key="9">
    <source>
        <dbReference type="ARBA" id="ARBA00022975"/>
    </source>
</evidence>
<dbReference type="Pfam" id="PF01180">
    <property type="entry name" value="DHO_dh"/>
    <property type="match status" value="1"/>
</dbReference>
<dbReference type="PANTHER" id="PTHR48109">
    <property type="entry name" value="DIHYDROOROTATE DEHYDROGENASE (QUINONE), MITOCHONDRIAL-RELATED"/>
    <property type="match status" value="1"/>
</dbReference>
<dbReference type="GO" id="GO:0044205">
    <property type="term" value="P:'de novo' UMP biosynthetic process"/>
    <property type="evidence" value="ECO:0007669"/>
    <property type="project" value="UniProtKB-UniRule"/>
</dbReference>
<evidence type="ECO:0000256" key="12">
    <source>
        <dbReference type="ARBA" id="ARBA00048639"/>
    </source>
</evidence>
<dbReference type="RefSeq" id="WP_149390067.1">
    <property type="nucleotide sequence ID" value="NZ_SMRS01000002.1"/>
</dbReference>
<dbReference type="PIRSF" id="PIRSF000164">
    <property type="entry name" value="DHO_oxidase"/>
    <property type="match status" value="1"/>
</dbReference>
<dbReference type="InterPro" id="IPR001295">
    <property type="entry name" value="Dihydroorotate_DH_CS"/>
</dbReference>
<evidence type="ECO:0000256" key="3">
    <source>
        <dbReference type="ARBA" id="ARBA00005161"/>
    </source>
</evidence>
<gene>
    <name evidence="13" type="primary">pyrD</name>
    <name evidence="15" type="ORF">E1H14_03490</name>
</gene>
<evidence type="ECO:0000259" key="14">
    <source>
        <dbReference type="Pfam" id="PF01180"/>
    </source>
</evidence>
<comment type="cofactor">
    <cofactor evidence="13">
        <name>FMN</name>
        <dbReference type="ChEBI" id="CHEBI:58210"/>
    </cofactor>
    <text evidence="13">Binds 1 FMN per subunit.</text>
</comment>
<dbReference type="EMBL" id="SMRS01000002">
    <property type="protein sequence ID" value="KAA0875763.1"/>
    <property type="molecule type" value="Genomic_DNA"/>
</dbReference>
<dbReference type="EC" id="1.3.5.2" evidence="13"/>
<feature type="binding site" evidence="13">
    <location>
        <position position="245"/>
    </location>
    <ligand>
        <name>FMN</name>
        <dbReference type="ChEBI" id="CHEBI:58210"/>
    </ligand>
</feature>
<proteinExistence type="inferred from homology"/>
<dbReference type="Proteomes" id="UP000325302">
    <property type="component" value="Unassembled WGS sequence"/>
</dbReference>
<dbReference type="HAMAP" id="MF_00225">
    <property type="entry name" value="DHO_dh_type2"/>
    <property type="match status" value="1"/>
</dbReference>
<comment type="catalytic activity">
    <reaction evidence="12 13">
        <text>(S)-dihydroorotate + a quinone = orotate + a quinol</text>
        <dbReference type="Rhea" id="RHEA:30187"/>
        <dbReference type="ChEBI" id="CHEBI:24646"/>
        <dbReference type="ChEBI" id="CHEBI:30839"/>
        <dbReference type="ChEBI" id="CHEBI:30864"/>
        <dbReference type="ChEBI" id="CHEBI:132124"/>
        <dbReference type="EC" id="1.3.5.2"/>
    </reaction>
</comment>
<dbReference type="NCBIfam" id="NF003646">
    <property type="entry name" value="PRK05286.1-4"/>
    <property type="match status" value="1"/>
</dbReference>
<accession>A0A5A9W5E5</accession>
<comment type="subunit">
    <text evidence="5 13">Monomer.</text>
</comment>
<dbReference type="Gene3D" id="3.20.20.70">
    <property type="entry name" value="Aldolase class I"/>
    <property type="match status" value="1"/>
</dbReference>
<dbReference type="PROSITE" id="PS00911">
    <property type="entry name" value="DHODEHASE_1"/>
    <property type="match status" value="1"/>
</dbReference>
<evidence type="ECO:0000256" key="13">
    <source>
        <dbReference type="HAMAP-Rule" id="MF_00225"/>
    </source>
</evidence>
<dbReference type="NCBIfam" id="NF003644">
    <property type="entry name" value="PRK05286.1-1"/>
    <property type="match status" value="1"/>
</dbReference>
<dbReference type="CDD" id="cd04738">
    <property type="entry name" value="DHOD_2_like"/>
    <property type="match status" value="1"/>
</dbReference>
<feature type="binding site" evidence="13">
    <location>
        <position position="139"/>
    </location>
    <ligand>
        <name>FMN</name>
        <dbReference type="ChEBI" id="CHEBI:58210"/>
    </ligand>
</feature>
<evidence type="ECO:0000256" key="11">
    <source>
        <dbReference type="ARBA" id="ARBA00023136"/>
    </source>
</evidence>
<feature type="binding site" evidence="13">
    <location>
        <begin position="111"/>
        <end position="115"/>
    </location>
    <ligand>
        <name>substrate</name>
    </ligand>
</feature>
<comment type="caution">
    <text evidence="15">The sequence shown here is derived from an EMBL/GenBank/DDBJ whole genome shotgun (WGS) entry which is preliminary data.</text>
</comment>
<feature type="binding site" evidence="13">
    <location>
        <position position="268"/>
    </location>
    <ligand>
        <name>FMN</name>
        <dbReference type="ChEBI" id="CHEBI:58210"/>
    </ligand>
</feature>
<dbReference type="OrthoDB" id="9802377at2"/>
<dbReference type="InterPro" id="IPR005720">
    <property type="entry name" value="Dihydroorotate_DH_cat"/>
</dbReference>
<dbReference type="SUPFAM" id="SSF51395">
    <property type="entry name" value="FMN-linked oxidoreductases"/>
    <property type="match status" value="1"/>
</dbReference>
<dbReference type="InterPro" id="IPR012135">
    <property type="entry name" value="Dihydroorotate_DH_1_2"/>
</dbReference>
<evidence type="ECO:0000256" key="2">
    <source>
        <dbReference type="ARBA" id="ARBA00004202"/>
    </source>
</evidence>
<organism evidence="15 16">
    <name type="scientific">Nitrincola tapanii</name>
    <dbReference type="NCBI Taxonomy" id="1708751"/>
    <lineage>
        <taxon>Bacteria</taxon>
        <taxon>Pseudomonadati</taxon>
        <taxon>Pseudomonadota</taxon>
        <taxon>Gammaproteobacteria</taxon>
        <taxon>Oceanospirillales</taxon>
        <taxon>Oceanospirillaceae</taxon>
        <taxon>Nitrincola</taxon>
    </lineage>
</organism>
<keyword evidence="6 13" id="KW-1003">Cell membrane</keyword>
<keyword evidence="9 13" id="KW-0665">Pyrimidine biosynthesis</keyword>
<feature type="binding site" evidence="13">
    <location>
        <position position="172"/>
    </location>
    <ligand>
        <name>substrate</name>
    </ligand>
</feature>
<protein>
    <recommendedName>
        <fullName evidence="13">Dihydroorotate dehydrogenase (quinone)</fullName>
        <ecNumber evidence="13">1.3.5.2</ecNumber>
    </recommendedName>
    <alternativeName>
        <fullName evidence="13">DHOdehase</fullName>
        <shortName evidence="13">DHOD</shortName>
        <shortName evidence="13">DHODase</shortName>
    </alternativeName>
    <alternativeName>
        <fullName evidence="13">Dihydroorotate oxidase</fullName>
    </alternativeName>
</protein>
<feature type="binding site" evidence="13">
    <location>
        <begin position="318"/>
        <end position="319"/>
    </location>
    <ligand>
        <name>FMN</name>
        <dbReference type="ChEBI" id="CHEBI:58210"/>
    </ligand>
</feature>
<evidence type="ECO:0000256" key="8">
    <source>
        <dbReference type="ARBA" id="ARBA00022643"/>
    </source>
</evidence>
<reference evidence="15 16" key="1">
    <citation type="submission" date="2019-03" db="EMBL/GenBank/DDBJ databases">
        <title>Nitrincola sp. nov. isolated from an Indian soda lake.</title>
        <authorList>
            <person name="Joshi A."/>
            <person name="Thite S.V."/>
            <person name="Joseph N."/>
            <person name="Dhotre D."/>
            <person name="Moorthy M."/>
            <person name="Shouche Y.S."/>
        </authorList>
    </citation>
    <scope>NUCLEOTIDE SEQUENCE [LARGE SCALE GENOMIC DNA]</scope>
    <source>
        <strain evidence="15 16">MEB193</strain>
    </source>
</reference>
<evidence type="ECO:0000256" key="1">
    <source>
        <dbReference type="ARBA" id="ARBA00003125"/>
    </source>
</evidence>
<keyword evidence="16" id="KW-1185">Reference proteome</keyword>
<comment type="similarity">
    <text evidence="4 13">Belongs to the dihydroorotate dehydrogenase family. Type 2 subfamily.</text>
</comment>
<evidence type="ECO:0000256" key="6">
    <source>
        <dbReference type="ARBA" id="ARBA00022475"/>
    </source>
</evidence>
<dbReference type="GO" id="GO:0006207">
    <property type="term" value="P:'de novo' pyrimidine nucleobase biosynthetic process"/>
    <property type="evidence" value="ECO:0007669"/>
    <property type="project" value="UniProtKB-UniRule"/>
</dbReference>
<keyword evidence="7 13" id="KW-0285">Flavoprotein</keyword>
<keyword evidence="8 13" id="KW-0288">FMN</keyword>
<feature type="binding site" evidence="13">
    <location>
        <position position="217"/>
    </location>
    <ligand>
        <name>FMN</name>
        <dbReference type="ChEBI" id="CHEBI:58210"/>
    </ligand>
</feature>
<dbReference type="NCBIfam" id="NF003652">
    <property type="entry name" value="PRK05286.2-5"/>
    <property type="match status" value="1"/>
</dbReference>
<dbReference type="AlphaFoldDB" id="A0A5A9W5E5"/>
<evidence type="ECO:0000256" key="10">
    <source>
        <dbReference type="ARBA" id="ARBA00023002"/>
    </source>
</evidence>
<feature type="binding site" evidence="13">
    <location>
        <position position="86"/>
    </location>
    <ligand>
        <name>FMN</name>
        <dbReference type="ChEBI" id="CHEBI:58210"/>
    </ligand>
</feature>
<dbReference type="UniPathway" id="UPA00070">
    <property type="reaction ID" value="UER00946"/>
</dbReference>
<feature type="domain" description="Dihydroorotate dehydrogenase catalytic" evidence="14">
    <location>
        <begin position="45"/>
        <end position="337"/>
    </location>
</feature>
<feature type="binding site" evidence="13">
    <location>
        <position position="177"/>
    </location>
    <ligand>
        <name>substrate</name>
    </ligand>
</feature>
<feature type="binding site" evidence="13">
    <location>
        <begin position="62"/>
        <end position="66"/>
    </location>
    <ligand>
        <name>FMN</name>
        <dbReference type="ChEBI" id="CHEBI:58210"/>
    </ligand>
</feature>
<dbReference type="NCBIfam" id="NF003645">
    <property type="entry name" value="PRK05286.1-2"/>
    <property type="match status" value="1"/>
</dbReference>
<keyword evidence="11 13" id="KW-0472">Membrane</keyword>
<evidence type="ECO:0000256" key="7">
    <source>
        <dbReference type="ARBA" id="ARBA00022630"/>
    </source>
</evidence>
<name>A0A5A9W5E5_9GAMM</name>
<evidence type="ECO:0000256" key="5">
    <source>
        <dbReference type="ARBA" id="ARBA00011245"/>
    </source>
</evidence>
<feature type="binding site" evidence="13">
    <location>
        <position position="297"/>
    </location>
    <ligand>
        <name>FMN</name>
        <dbReference type="ChEBI" id="CHEBI:58210"/>
    </ligand>
</feature>
<comment type="pathway">
    <text evidence="3 13">Pyrimidine metabolism; UMP biosynthesis via de novo pathway; orotate from (S)-dihydroorotate (quinone route): step 1/1.</text>
</comment>
<evidence type="ECO:0000313" key="16">
    <source>
        <dbReference type="Proteomes" id="UP000325302"/>
    </source>
</evidence>
<feature type="binding site" evidence="13">
    <location>
        <begin position="246"/>
        <end position="247"/>
    </location>
    <ligand>
        <name>substrate</name>
    </ligand>
</feature>
<dbReference type="InterPro" id="IPR005719">
    <property type="entry name" value="Dihydroorotate_DH_2"/>
</dbReference>
<sequence length="343" mass="36828">MLYSLARSMMFRMDAEKSHDLALGGMNLVANLGLHHLAGARQRDLPVEVMGIRFPNPVGLAAGLDKNASAVDGLSAMGFGFIEVGTVTPRPQEGNPKPRLFRIPEHSAIINRMGFNNAGVDQLLKNLDNSRYKGILGINIGKNKDTSNAQANEDYLYCLRKVYTRASYVTVNISSPNTPGLRTLQFGDSLNSLLDAMKSEQAQLTHLHGRYVPIAVKIAPDMSEEEFELVAGSLKTYEMDAVIATNTTLSREGVEDSPLAAEAGGLSGAPVRNKSTGAILQLSKHLKGALPIIGVGGITEGFDAAEKIEAGASLVQIYTGFIYSGPKLVQDAVQAISKLDKFR</sequence>
<dbReference type="GO" id="GO:0005886">
    <property type="term" value="C:plasma membrane"/>
    <property type="evidence" value="ECO:0007669"/>
    <property type="project" value="UniProtKB-SubCell"/>
</dbReference>
<dbReference type="NCBIfam" id="TIGR01036">
    <property type="entry name" value="pyrD_sub2"/>
    <property type="match status" value="1"/>
</dbReference>
<feature type="active site" description="Nucleophile" evidence="13">
    <location>
        <position position="175"/>
    </location>
</feature>
<comment type="function">
    <text evidence="1 13">Catalyzes the conversion of dihydroorotate to orotate with quinone as electron acceptor.</text>
</comment>
<dbReference type="GO" id="GO:0005737">
    <property type="term" value="C:cytoplasm"/>
    <property type="evidence" value="ECO:0007669"/>
    <property type="project" value="InterPro"/>
</dbReference>
<dbReference type="InterPro" id="IPR013785">
    <property type="entry name" value="Aldolase_TIM"/>
</dbReference>
<dbReference type="InterPro" id="IPR050074">
    <property type="entry name" value="DHO_dehydrogenase"/>
</dbReference>
<feature type="binding site" evidence="13">
    <location>
        <position position="66"/>
    </location>
    <ligand>
        <name>substrate</name>
    </ligand>
</feature>
<evidence type="ECO:0000256" key="4">
    <source>
        <dbReference type="ARBA" id="ARBA00005359"/>
    </source>
</evidence>